<evidence type="ECO:0000313" key="2">
    <source>
        <dbReference type="Proteomes" id="UP001056649"/>
    </source>
</evidence>
<keyword evidence="2" id="KW-1185">Reference proteome</keyword>
<organism evidence="1 2">
    <name type="scientific">Candidatus Endoriftia persephonae</name>
    <dbReference type="NCBI Taxonomy" id="393765"/>
    <lineage>
        <taxon>Bacteria</taxon>
        <taxon>Pseudomonadati</taxon>
        <taxon>Pseudomonadota</taxon>
        <taxon>Gammaproteobacteria</taxon>
        <taxon>Chromatiales</taxon>
        <taxon>Sedimenticolaceae</taxon>
        <taxon>Candidatus Endoriftia</taxon>
    </lineage>
</organism>
<reference evidence="1" key="1">
    <citation type="journal article" date="2022" name="Mol. Ecol. Resour.">
        <title>The complete and closed genome of the facultative generalist Candidatus Endoriftia persephone from deep-sea hydrothermal vents.</title>
        <authorList>
            <person name="de Oliveira A.L."/>
            <person name="Srivastava A."/>
            <person name="Espada-Hinojosa S."/>
            <person name="Bright M."/>
        </authorList>
    </citation>
    <scope>NUCLEOTIDE SEQUENCE</scope>
    <source>
        <strain evidence="1">Tica-EPR-9o50.N</strain>
    </source>
</reference>
<dbReference type="KEGG" id="eps:L0Y14_11115"/>
<dbReference type="RefSeq" id="WP_005965374.1">
    <property type="nucleotide sequence ID" value="NZ_CP090569.1"/>
</dbReference>
<sequence>MFSTLIALSLLIMLGLGVAALFLAGSSTKSSSMEDPARPEEDE</sequence>
<accession>A0A9J6ZV35</accession>
<dbReference type="AlphaFoldDB" id="A0A9J6ZV35"/>
<proteinExistence type="predicted"/>
<name>A0A9J6ZV35_9GAMM</name>
<dbReference type="GO" id="GO:0003677">
    <property type="term" value="F:DNA binding"/>
    <property type="evidence" value="ECO:0007669"/>
    <property type="project" value="UniProtKB-KW"/>
</dbReference>
<protein>
    <submittedName>
        <fullName evidence="1">Single-stranded DNA-binding protein</fullName>
    </submittedName>
</protein>
<dbReference type="EMBL" id="CP090569">
    <property type="protein sequence ID" value="USF86686.1"/>
    <property type="molecule type" value="Genomic_DNA"/>
</dbReference>
<evidence type="ECO:0000313" key="1">
    <source>
        <dbReference type="EMBL" id="USF86686.1"/>
    </source>
</evidence>
<gene>
    <name evidence="1" type="ORF">L0Y14_11115</name>
</gene>
<dbReference type="Proteomes" id="UP001056649">
    <property type="component" value="Chromosome"/>
</dbReference>
<keyword evidence="1" id="KW-0238">DNA-binding</keyword>